<dbReference type="HOGENOM" id="CLU_048756_2_1_1"/>
<dbReference type="Gene3D" id="3.10.310.10">
    <property type="entry name" value="Diaminopimelate Epimerase, Chain A, domain 1"/>
    <property type="match status" value="2"/>
</dbReference>
<dbReference type="InterPro" id="IPR003719">
    <property type="entry name" value="Phenazine_PhzF-like"/>
</dbReference>
<dbReference type="GO" id="GO:0005737">
    <property type="term" value="C:cytoplasm"/>
    <property type="evidence" value="ECO:0007669"/>
    <property type="project" value="TreeGrafter"/>
</dbReference>
<evidence type="ECO:0000313" key="4">
    <source>
        <dbReference type="Proteomes" id="UP000054248"/>
    </source>
</evidence>
<reference evidence="3 4" key="1">
    <citation type="submission" date="2014-04" db="EMBL/GenBank/DDBJ databases">
        <authorList>
            <consortium name="DOE Joint Genome Institute"/>
            <person name="Kuo A."/>
            <person name="Girlanda M."/>
            <person name="Perotto S."/>
            <person name="Kohler A."/>
            <person name="Nagy L.G."/>
            <person name="Floudas D."/>
            <person name="Copeland A."/>
            <person name="Barry K.W."/>
            <person name="Cichocki N."/>
            <person name="Veneault-Fourrey C."/>
            <person name="LaButti K."/>
            <person name="Lindquist E.A."/>
            <person name="Lipzen A."/>
            <person name="Lundell T."/>
            <person name="Morin E."/>
            <person name="Murat C."/>
            <person name="Sun H."/>
            <person name="Tunlid A."/>
            <person name="Henrissat B."/>
            <person name="Grigoriev I.V."/>
            <person name="Hibbett D.S."/>
            <person name="Martin F."/>
            <person name="Nordberg H.P."/>
            <person name="Cantor M.N."/>
            <person name="Hua S.X."/>
        </authorList>
    </citation>
    <scope>NUCLEOTIDE SEQUENCE [LARGE SCALE GENOMIC DNA]</scope>
    <source>
        <strain evidence="3 4">MUT 4182</strain>
    </source>
</reference>
<dbReference type="GO" id="GO:0016853">
    <property type="term" value="F:isomerase activity"/>
    <property type="evidence" value="ECO:0007669"/>
    <property type="project" value="UniProtKB-KW"/>
</dbReference>
<dbReference type="SUPFAM" id="SSF54506">
    <property type="entry name" value="Diaminopimelate epimerase-like"/>
    <property type="match status" value="1"/>
</dbReference>
<proteinExistence type="inferred from homology"/>
<dbReference type="Proteomes" id="UP000054248">
    <property type="component" value="Unassembled WGS sequence"/>
</dbReference>
<organism evidence="3 4">
    <name type="scientific">Tulasnella calospora MUT 4182</name>
    <dbReference type="NCBI Taxonomy" id="1051891"/>
    <lineage>
        <taxon>Eukaryota</taxon>
        <taxon>Fungi</taxon>
        <taxon>Dikarya</taxon>
        <taxon>Basidiomycota</taxon>
        <taxon>Agaricomycotina</taxon>
        <taxon>Agaricomycetes</taxon>
        <taxon>Cantharellales</taxon>
        <taxon>Tulasnellaceae</taxon>
        <taxon>Tulasnella</taxon>
    </lineage>
</organism>
<evidence type="ECO:0000256" key="1">
    <source>
        <dbReference type="ARBA" id="ARBA00008270"/>
    </source>
</evidence>
<gene>
    <name evidence="3" type="ORF">M407DRAFT_6123</name>
</gene>
<dbReference type="PANTHER" id="PTHR13774">
    <property type="entry name" value="PHENAZINE BIOSYNTHESIS PROTEIN"/>
    <property type="match status" value="1"/>
</dbReference>
<keyword evidence="4" id="KW-1185">Reference proteome</keyword>
<reference evidence="4" key="2">
    <citation type="submission" date="2015-01" db="EMBL/GenBank/DDBJ databases">
        <title>Evolutionary Origins and Diversification of the Mycorrhizal Mutualists.</title>
        <authorList>
            <consortium name="DOE Joint Genome Institute"/>
            <consortium name="Mycorrhizal Genomics Consortium"/>
            <person name="Kohler A."/>
            <person name="Kuo A."/>
            <person name="Nagy L.G."/>
            <person name="Floudas D."/>
            <person name="Copeland A."/>
            <person name="Barry K.W."/>
            <person name="Cichocki N."/>
            <person name="Veneault-Fourrey C."/>
            <person name="LaButti K."/>
            <person name="Lindquist E.A."/>
            <person name="Lipzen A."/>
            <person name="Lundell T."/>
            <person name="Morin E."/>
            <person name="Murat C."/>
            <person name="Riley R."/>
            <person name="Ohm R."/>
            <person name="Sun H."/>
            <person name="Tunlid A."/>
            <person name="Henrissat B."/>
            <person name="Grigoriev I.V."/>
            <person name="Hibbett D.S."/>
            <person name="Martin F."/>
        </authorList>
    </citation>
    <scope>NUCLEOTIDE SEQUENCE [LARGE SCALE GENOMIC DNA]</scope>
    <source>
        <strain evidence="4">MUT 4182</strain>
    </source>
</reference>
<keyword evidence="2" id="KW-0413">Isomerase</keyword>
<dbReference type="Pfam" id="PF02567">
    <property type="entry name" value="PhzC-PhzF"/>
    <property type="match status" value="1"/>
</dbReference>
<dbReference type="AlphaFoldDB" id="A0A0C3QEH5"/>
<dbReference type="STRING" id="1051891.A0A0C3QEH5"/>
<name>A0A0C3QEH5_9AGAM</name>
<dbReference type="EMBL" id="KN822981">
    <property type="protein sequence ID" value="KIO29590.1"/>
    <property type="molecule type" value="Genomic_DNA"/>
</dbReference>
<accession>A0A0C3QEH5</accession>
<comment type="similarity">
    <text evidence="1">Belongs to the PhzF family.</text>
</comment>
<dbReference type="PANTHER" id="PTHR13774:SF17">
    <property type="entry name" value="PHENAZINE BIOSYNTHESIS-LIKE DOMAIN-CONTAINING PROTEIN"/>
    <property type="match status" value="1"/>
</dbReference>
<sequence>MLRYYGLLWFRPTIKIALCGHATLASARVIFSTPEDQQADRLEFDTLSGTLVAKEVPGGSGKIELDFPASALEELTAADKLAQVSEVVYAAAGGCVSIRAVRKAGLFLVAEVDPGFDLEVAAVDDGPLVRPAAPNKKDSPRVTSSLIQSKFQLGAIILTPSRPTSFRPGARFVPRVFIVQSGVPEDRVCRSAHCALAPYWNRVLDIPPDEVIEARQVGKRSGDLDLIWEQENGRVRIQGSAVVTMRGELDL</sequence>
<evidence type="ECO:0000313" key="3">
    <source>
        <dbReference type="EMBL" id="KIO29590.1"/>
    </source>
</evidence>
<protein>
    <submittedName>
        <fullName evidence="3">Uncharacterized protein</fullName>
    </submittedName>
</protein>
<dbReference type="OrthoDB" id="75169at2759"/>
<evidence type="ECO:0000256" key="2">
    <source>
        <dbReference type="ARBA" id="ARBA00023235"/>
    </source>
</evidence>